<dbReference type="EMBL" id="PXWF02000233">
    <property type="protein sequence ID" value="PWF47716.1"/>
    <property type="molecule type" value="Genomic_DNA"/>
</dbReference>
<name>A0A2U2HJY1_9BURK</name>
<proteinExistence type="predicted"/>
<evidence type="ECO:0000313" key="1">
    <source>
        <dbReference type="EMBL" id="PWF47716.1"/>
    </source>
</evidence>
<sequence>MNRRRRQRGAALLILVTLAGLGAATLLMGTFGRANPDAARERRTLRALAQAKEALIGHALAHGRLPRPAASAIDGRENPLPCNDEQSCTGLLPGVTLGVDPVDGWGKLLRYSVTPGFANAAIQGGAPAPSKTVLDRDSRGMPYYVAGEAACGPDSQCVPAVLFSSGKNNLGTSVEGILQANSSGSNTDEMHNQRAGRHFMRRAASGDPRLPGGEFDDMLTWIPLPVLLDRMRAARALR</sequence>
<evidence type="ECO:0008006" key="3">
    <source>
        <dbReference type="Google" id="ProtNLM"/>
    </source>
</evidence>
<evidence type="ECO:0000313" key="2">
    <source>
        <dbReference type="Proteomes" id="UP000241421"/>
    </source>
</evidence>
<keyword evidence="2" id="KW-1185">Reference proteome</keyword>
<organism evidence="1 2">
    <name type="scientific">Massilia glaciei</name>
    <dbReference type="NCBI Taxonomy" id="1524097"/>
    <lineage>
        <taxon>Bacteria</taxon>
        <taxon>Pseudomonadati</taxon>
        <taxon>Pseudomonadota</taxon>
        <taxon>Betaproteobacteria</taxon>
        <taxon>Burkholderiales</taxon>
        <taxon>Oxalobacteraceae</taxon>
        <taxon>Telluria group</taxon>
        <taxon>Massilia</taxon>
    </lineage>
</organism>
<reference evidence="1 2" key="1">
    <citation type="submission" date="2018-04" db="EMBL/GenBank/DDBJ databases">
        <title>Massilia violaceinigra sp. nov., a novel purple-pigmented bacterium isolated from Tianshan glacier, Xinjiang, China.</title>
        <authorList>
            <person name="Wang H."/>
        </authorList>
    </citation>
    <scope>NUCLEOTIDE SEQUENCE [LARGE SCALE GENOMIC DNA]</scope>
    <source>
        <strain evidence="1 2">B448-2</strain>
    </source>
</reference>
<dbReference type="OrthoDB" id="6038212at2"/>
<dbReference type="Proteomes" id="UP000241421">
    <property type="component" value="Unassembled WGS sequence"/>
</dbReference>
<accession>A0A2U2HJY1</accession>
<gene>
    <name evidence="1" type="ORF">C7C56_014210</name>
</gene>
<protein>
    <recommendedName>
        <fullName evidence="3">Type II secretion system protein</fullName>
    </recommendedName>
</protein>
<comment type="caution">
    <text evidence="1">The sequence shown here is derived from an EMBL/GenBank/DDBJ whole genome shotgun (WGS) entry which is preliminary data.</text>
</comment>
<dbReference type="AlphaFoldDB" id="A0A2U2HJY1"/>